<reference evidence="3" key="1">
    <citation type="submission" date="2017-02" db="UniProtKB">
        <authorList>
            <consortium name="WormBaseParasite"/>
        </authorList>
    </citation>
    <scope>IDENTIFICATION</scope>
</reference>
<organism evidence="2 3">
    <name type="scientific">Strongyloides papillosus</name>
    <name type="common">Intestinal threadworm</name>
    <dbReference type="NCBI Taxonomy" id="174720"/>
    <lineage>
        <taxon>Eukaryota</taxon>
        <taxon>Metazoa</taxon>
        <taxon>Ecdysozoa</taxon>
        <taxon>Nematoda</taxon>
        <taxon>Chromadorea</taxon>
        <taxon>Rhabditida</taxon>
        <taxon>Tylenchina</taxon>
        <taxon>Panagrolaimomorpha</taxon>
        <taxon>Strongyloidoidea</taxon>
        <taxon>Strongyloididae</taxon>
        <taxon>Strongyloides</taxon>
    </lineage>
</organism>
<feature type="coiled-coil region" evidence="1">
    <location>
        <begin position="126"/>
        <end position="195"/>
    </location>
</feature>
<name>A0A0N5C1V9_STREA</name>
<feature type="coiled-coil region" evidence="1">
    <location>
        <begin position="6"/>
        <end position="37"/>
    </location>
</feature>
<sequence length="442" mass="52380">MVDQELRDQNEELKKFLEERNDEVAQLKHKYSLLKIKADNDYQWGTELENVLKSLKEETVSKEMYNDVLQKMEWLKKENSDLVSRITHLEDINEKLNQKIEMDSQVNKNEETDKDEYKVFNDSSYIHESQCIIESLENKVKEMEQLNDEISREKEELQEVNTELKSMIREHETRIAELENENLTLQRDISEAKECVSKAESEKTKSAEKCIIEDRGCNLFTEIIENGKKVETDLKVAYDKLQEEKKRSHKKTLEITKLKNEINRMQEENNKYCSMINIKYTSESGCEVSALKRQLEELEELFVEQKQTINRLISNDEANSNYQYRLENHNLRNKMYRNIEQYNSTIRSVSGELDKSKRLNEMLKSAIVELRSVNCKGNAYKGTRAEKMLNEIETNFDILLMDPSKENLEVNKRKLRDTIDTKSKVRNLRIDCNTTKEKKYIF</sequence>
<keyword evidence="2" id="KW-1185">Reference proteome</keyword>
<accession>A0A0N5C1V9</accession>
<evidence type="ECO:0000313" key="2">
    <source>
        <dbReference type="Proteomes" id="UP000046392"/>
    </source>
</evidence>
<proteinExistence type="predicted"/>
<dbReference type="Proteomes" id="UP000046392">
    <property type="component" value="Unplaced"/>
</dbReference>
<dbReference type="STRING" id="174720.A0A0N5C1V9"/>
<dbReference type="AlphaFoldDB" id="A0A0N5C1V9"/>
<evidence type="ECO:0000313" key="3">
    <source>
        <dbReference type="WBParaSite" id="SPAL_0001197900.1"/>
    </source>
</evidence>
<dbReference type="WBParaSite" id="SPAL_0001197900.1">
    <property type="protein sequence ID" value="SPAL_0001197900.1"/>
    <property type="gene ID" value="SPAL_0001197900"/>
</dbReference>
<evidence type="ECO:0000256" key="1">
    <source>
        <dbReference type="SAM" id="Coils"/>
    </source>
</evidence>
<keyword evidence="1" id="KW-0175">Coiled coil</keyword>
<feature type="coiled-coil region" evidence="1">
    <location>
        <begin position="241"/>
        <end position="315"/>
    </location>
</feature>
<protein>
    <submittedName>
        <fullName evidence="3">HMMR_C domain-containing protein</fullName>
    </submittedName>
</protein>